<dbReference type="Proteomes" id="UP000275408">
    <property type="component" value="Unassembled WGS sequence"/>
</dbReference>
<organism evidence="2 3">
    <name type="scientific">Pocillopora damicornis</name>
    <name type="common">Cauliflower coral</name>
    <name type="synonym">Millepora damicornis</name>
    <dbReference type="NCBI Taxonomy" id="46731"/>
    <lineage>
        <taxon>Eukaryota</taxon>
        <taxon>Metazoa</taxon>
        <taxon>Cnidaria</taxon>
        <taxon>Anthozoa</taxon>
        <taxon>Hexacorallia</taxon>
        <taxon>Scleractinia</taxon>
        <taxon>Astrocoeniina</taxon>
        <taxon>Pocilloporidae</taxon>
        <taxon>Pocillopora</taxon>
    </lineage>
</organism>
<proteinExistence type="predicted"/>
<gene>
    <name evidence="2" type="ORF">pdam_00012445</name>
</gene>
<comment type="caution">
    <text evidence="2">The sequence shown here is derived from an EMBL/GenBank/DDBJ whole genome shotgun (WGS) entry which is preliminary data.</text>
</comment>
<feature type="compositionally biased region" description="Acidic residues" evidence="1">
    <location>
        <begin position="18"/>
        <end position="29"/>
    </location>
</feature>
<keyword evidence="3" id="KW-1185">Reference proteome</keyword>
<sequence>MAANIVFVDEGTVGEVVGGEDSDFDENTDNYESSVEEGDRREEDSDDEEESEEESEEDNWVLGDRIPRRLDFTADRGFNVKLPNNPSFSNYFHLLFSENLFDEIVSQTYKYATETRLPKEVSRRLNLSSSLRSLLREILGTGKKSNITQACVVCFPAQEKILKRTGDKRKRPGKESSFQWSVCKALALCMQDCFQLYHTVEDL</sequence>
<evidence type="ECO:0008006" key="4">
    <source>
        <dbReference type="Google" id="ProtNLM"/>
    </source>
</evidence>
<evidence type="ECO:0000313" key="2">
    <source>
        <dbReference type="EMBL" id="RMX38747.1"/>
    </source>
</evidence>
<evidence type="ECO:0000256" key="1">
    <source>
        <dbReference type="SAM" id="MobiDB-lite"/>
    </source>
</evidence>
<dbReference type="EMBL" id="RCHS01003951">
    <property type="protein sequence ID" value="RMX38747.1"/>
    <property type="molecule type" value="Genomic_DNA"/>
</dbReference>
<accession>A0A3M6TBG5</accession>
<evidence type="ECO:0000313" key="3">
    <source>
        <dbReference type="Proteomes" id="UP000275408"/>
    </source>
</evidence>
<name>A0A3M6TBG5_POCDA</name>
<dbReference type="AlphaFoldDB" id="A0A3M6TBG5"/>
<feature type="compositionally biased region" description="Acidic residues" evidence="1">
    <location>
        <begin position="44"/>
        <end position="59"/>
    </location>
</feature>
<dbReference type="OrthoDB" id="6146839at2759"/>
<protein>
    <recommendedName>
        <fullName evidence="4">PiggyBac transposable element-derived protein domain-containing protein</fullName>
    </recommendedName>
</protein>
<feature type="region of interest" description="Disordered" evidence="1">
    <location>
        <begin position="1"/>
        <end position="60"/>
    </location>
</feature>
<reference evidence="2 3" key="1">
    <citation type="journal article" date="2018" name="Sci. Rep.">
        <title>Comparative analysis of the Pocillopora damicornis genome highlights role of immune system in coral evolution.</title>
        <authorList>
            <person name="Cunning R."/>
            <person name="Bay R.A."/>
            <person name="Gillette P."/>
            <person name="Baker A.C."/>
            <person name="Traylor-Knowles N."/>
        </authorList>
    </citation>
    <scope>NUCLEOTIDE SEQUENCE [LARGE SCALE GENOMIC DNA]</scope>
    <source>
        <strain evidence="2">RSMAS</strain>
        <tissue evidence="2">Whole animal</tissue>
    </source>
</reference>